<organism evidence="1">
    <name type="scientific">Rhizophora mucronata</name>
    <name type="common">Asiatic mangrove</name>
    <dbReference type="NCBI Taxonomy" id="61149"/>
    <lineage>
        <taxon>Eukaryota</taxon>
        <taxon>Viridiplantae</taxon>
        <taxon>Streptophyta</taxon>
        <taxon>Embryophyta</taxon>
        <taxon>Tracheophyta</taxon>
        <taxon>Spermatophyta</taxon>
        <taxon>Magnoliopsida</taxon>
        <taxon>eudicotyledons</taxon>
        <taxon>Gunneridae</taxon>
        <taxon>Pentapetalae</taxon>
        <taxon>rosids</taxon>
        <taxon>fabids</taxon>
        <taxon>Malpighiales</taxon>
        <taxon>Rhizophoraceae</taxon>
        <taxon>Rhizophora</taxon>
    </lineage>
</organism>
<dbReference type="InterPro" id="IPR029058">
    <property type="entry name" value="AB_hydrolase_fold"/>
</dbReference>
<accession>A0A2P2KPV3</accession>
<dbReference type="SUPFAM" id="SSF53474">
    <property type="entry name" value="alpha/beta-Hydrolases"/>
    <property type="match status" value="1"/>
</dbReference>
<dbReference type="EMBL" id="GGEC01027267">
    <property type="protein sequence ID" value="MBX07751.1"/>
    <property type="molecule type" value="Transcribed_RNA"/>
</dbReference>
<reference evidence="1" key="1">
    <citation type="submission" date="2018-02" db="EMBL/GenBank/DDBJ databases">
        <title>Rhizophora mucronata_Transcriptome.</title>
        <authorList>
            <person name="Meera S.P."/>
            <person name="Sreeshan A."/>
            <person name="Augustine A."/>
        </authorList>
    </citation>
    <scope>NUCLEOTIDE SEQUENCE</scope>
    <source>
        <tissue evidence="1">Leaf</tissue>
    </source>
</reference>
<name>A0A2P2KPV3_RHIMU</name>
<protein>
    <submittedName>
        <fullName evidence="1">Uncharacterized protein MANES_16G101100</fullName>
    </submittedName>
</protein>
<proteinExistence type="predicted"/>
<sequence length="96" mass="10784">MAMNVFVPCHAILLPEYLAHGLFSSIMDFQFGVSILCRHFGIHIFSRESEGSFAYGNYWREAEDLRSVIEHFIGANRVISAILGHSKGVDDWAPLA</sequence>
<evidence type="ECO:0000313" key="1">
    <source>
        <dbReference type="EMBL" id="MBX07751.1"/>
    </source>
</evidence>
<dbReference type="AlphaFoldDB" id="A0A2P2KPV3"/>